<keyword evidence="4" id="KW-1185">Reference proteome</keyword>
<keyword evidence="2" id="KW-1133">Transmembrane helix</keyword>
<accession>A0AAN9BAA8</accession>
<feature type="region of interest" description="Disordered" evidence="1">
    <location>
        <begin position="169"/>
        <end position="198"/>
    </location>
</feature>
<keyword evidence="2" id="KW-0812">Transmembrane</keyword>
<proteinExistence type="predicted"/>
<organism evidence="3 4">
    <name type="scientific">Littorina saxatilis</name>
    <dbReference type="NCBI Taxonomy" id="31220"/>
    <lineage>
        <taxon>Eukaryota</taxon>
        <taxon>Metazoa</taxon>
        <taxon>Spiralia</taxon>
        <taxon>Lophotrochozoa</taxon>
        <taxon>Mollusca</taxon>
        <taxon>Gastropoda</taxon>
        <taxon>Caenogastropoda</taxon>
        <taxon>Littorinimorpha</taxon>
        <taxon>Littorinoidea</taxon>
        <taxon>Littorinidae</taxon>
        <taxon>Littorina</taxon>
    </lineage>
</organism>
<protein>
    <submittedName>
        <fullName evidence="3">Uncharacterized protein</fullName>
    </submittedName>
</protein>
<feature type="transmembrane region" description="Helical" evidence="2">
    <location>
        <begin position="72"/>
        <end position="97"/>
    </location>
</feature>
<evidence type="ECO:0000256" key="1">
    <source>
        <dbReference type="SAM" id="MobiDB-lite"/>
    </source>
</evidence>
<evidence type="ECO:0000256" key="2">
    <source>
        <dbReference type="SAM" id="Phobius"/>
    </source>
</evidence>
<feature type="region of interest" description="Disordered" evidence="1">
    <location>
        <begin position="107"/>
        <end position="127"/>
    </location>
</feature>
<gene>
    <name evidence="3" type="ORF">V1264_020151</name>
</gene>
<keyword evidence="2" id="KW-0472">Membrane</keyword>
<comment type="caution">
    <text evidence="3">The sequence shown here is derived from an EMBL/GenBank/DDBJ whole genome shotgun (WGS) entry which is preliminary data.</text>
</comment>
<feature type="transmembrane region" description="Helical" evidence="2">
    <location>
        <begin position="12"/>
        <end position="29"/>
    </location>
</feature>
<dbReference type="EMBL" id="JBAMIC010000010">
    <property type="protein sequence ID" value="KAK7101827.1"/>
    <property type="molecule type" value="Genomic_DNA"/>
</dbReference>
<dbReference type="Proteomes" id="UP001374579">
    <property type="component" value="Unassembled WGS sequence"/>
</dbReference>
<reference evidence="3 4" key="1">
    <citation type="submission" date="2024-02" db="EMBL/GenBank/DDBJ databases">
        <title>Chromosome-scale genome assembly of the rough periwinkle Littorina saxatilis.</title>
        <authorList>
            <person name="De Jode A."/>
            <person name="Faria R."/>
            <person name="Formenti G."/>
            <person name="Sims Y."/>
            <person name="Smith T.P."/>
            <person name="Tracey A."/>
            <person name="Wood J.M.D."/>
            <person name="Zagrodzka Z.B."/>
            <person name="Johannesson K."/>
            <person name="Butlin R.K."/>
            <person name="Leder E.H."/>
        </authorList>
    </citation>
    <scope>NUCLEOTIDE SEQUENCE [LARGE SCALE GENOMIC DNA]</scope>
    <source>
        <strain evidence="3">Snail1</strain>
        <tissue evidence="3">Muscle</tissue>
    </source>
</reference>
<sequence length="198" mass="21515">MDVGLDVTDSTSFVFWFIISTFFAIIAVSEEAMAADTCNFQQGVTSVVAYCEDGCCDDGCCSSSKSSVDSTLVIIIIGVIVGVVVVVLIIIAIVCCLKDKKVEKPAQTSEMELTERPNGAVPTGDILKPKTRKKNAVMAVNGHIRHPHRKSVTKETTFLTDEVASSHQISRRQLGSRRTSKIRPSDVVLPQVEEVEEP</sequence>
<evidence type="ECO:0000313" key="3">
    <source>
        <dbReference type="EMBL" id="KAK7101827.1"/>
    </source>
</evidence>
<dbReference type="AlphaFoldDB" id="A0AAN9BAA8"/>
<name>A0AAN9BAA8_9CAEN</name>
<evidence type="ECO:0000313" key="4">
    <source>
        <dbReference type="Proteomes" id="UP001374579"/>
    </source>
</evidence>